<dbReference type="EMBL" id="BARU01048749">
    <property type="protein sequence ID" value="GAH98884.1"/>
    <property type="molecule type" value="Genomic_DNA"/>
</dbReference>
<feature type="non-terminal residue" evidence="1">
    <location>
        <position position="1"/>
    </location>
</feature>
<gene>
    <name evidence="1" type="ORF">S03H2_72256</name>
</gene>
<sequence length="38" mass="3888">STGPEFVPNTSDWVVGGADTSGKGFISLKKSNSLLGFS</sequence>
<comment type="caution">
    <text evidence="1">The sequence shown here is derived from an EMBL/GenBank/DDBJ whole genome shotgun (WGS) entry which is preliminary data.</text>
</comment>
<reference evidence="1" key="1">
    <citation type="journal article" date="2014" name="Front. Microbiol.">
        <title>High frequency of phylogenetically diverse reductive dehalogenase-homologous genes in deep subseafloor sedimentary metagenomes.</title>
        <authorList>
            <person name="Kawai M."/>
            <person name="Futagami T."/>
            <person name="Toyoda A."/>
            <person name="Takaki Y."/>
            <person name="Nishi S."/>
            <person name="Hori S."/>
            <person name="Arai W."/>
            <person name="Tsubouchi T."/>
            <person name="Morono Y."/>
            <person name="Uchiyama I."/>
            <person name="Ito T."/>
            <person name="Fujiyama A."/>
            <person name="Inagaki F."/>
            <person name="Takami H."/>
        </authorList>
    </citation>
    <scope>NUCLEOTIDE SEQUENCE</scope>
    <source>
        <strain evidence="1">Expedition CK06-06</strain>
    </source>
</reference>
<protein>
    <submittedName>
        <fullName evidence="1">Uncharacterized protein</fullName>
    </submittedName>
</protein>
<name>X1L8Y6_9ZZZZ</name>
<evidence type="ECO:0000313" key="1">
    <source>
        <dbReference type="EMBL" id="GAH98884.1"/>
    </source>
</evidence>
<dbReference type="AlphaFoldDB" id="X1L8Y6"/>
<proteinExistence type="predicted"/>
<organism evidence="1">
    <name type="scientific">marine sediment metagenome</name>
    <dbReference type="NCBI Taxonomy" id="412755"/>
    <lineage>
        <taxon>unclassified sequences</taxon>
        <taxon>metagenomes</taxon>
        <taxon>ecological metagenomes</taxon>
    </lineage>
</organism>
<accession>X1L8Y6</accession>